<sequence>MDSRTLLDHALFQLTPTRTRCDLVIYAGVVNEKLASGLLGPFLQHLKTAEDQISKGGYSVSLRPLFPNAFWFTKATLQRFVRFVSSPEILERFVTIETELEQIESSVQSNELLNGDAEGAAGNYKKSTASSKSREDHNGGSNGVQEENSKVRLQRALESRKAVLRKEQAMAYARALVTGFEPDCVNDLISFADAFGASRLREACINFMELCKKKNHDRLWMDELAAMQASQLELPSS</sequence>
<organism evidence="2">
    <name type="scientific">Salix viminalis</name>
    <name type="common">Common osier</name>
    <name type="synonym">Basket willow</name>
    <dbReference type="NCBI Taxonomy" id="40686"/>
    <lineage>
        <taxon>Eukaryota</taxon>
        <taxon>Viridiplantae</taxon>
        <taxon>Streptophyta</taxon>
        <taxon>Embryophyta</taxon>
        <taxon>Tracheophyta</taxon>
        <taxon>Spermatophyta</taxon>
        <taxon>Magnoliopsida</taxon>
        <taxon>eudicotyledons</taxon>
        <taxon>Gunneridae</taxon>
        <taxon>Pentapetalae</taxon>
        <taxon>rosids</taxon>
        <taxon>fabids</taxon>
        <taxon>Malpighiales</taxon>
        <taxon>Salicaceae</taxon>
        <taxon>Saliceae</taxon>
        <taxon>Salix</taxon>
    </lineage>
</organism>
<reference evidence="2" key="1">
    <citation type="submission" date="2019-03" db="EMBL/GenBank/DDBJ databases">
        <authorList>
            <person name="Mank J."/>
            <person name="Almeida P."/>
        </authorList>
    </citation>
    <scope>NUCLEOTIDE SEQUENCE</scope>
    <source>
        <strain evidence="2">78183</strain>
    </source>
</reference>
<evidence type="ECO:0000313" key="2">
    <source>
        <dbReference type="EMBL" id="VFU63492.1"/>
    </source>
</evidence>
<protein>
    <submittedName>
        <fullName evidence="2">Uncharacterized protein</fullName>
    </submittedName>
</protein>
<proteinExistence type="predicted"/>
<dbReference type="EMBL" id="CAADRP010002207">
    <property type="protein sequence ID" value="VFU63492.1"/>
    <property type="molecule type" value="Genomic_DNA"/>
</dbReference>
<dbReference type="PANTHER" id="PTHR31008:SF4">
    <property type="entry name" value="COP1-INTERACTING PROTEIN 7"/>
    <property type="match status" value="1"/>
</dbReference>
<name>A0A6N2NBS7_SALVM</name>
<dbReference type="PANTHER" id="PTHR31008">
    <property type="entry name" value="COP1-INTERACTING PROTEIN-RELATED"/>
    <property type="match status" value="1"/>
</dbReference>
<accession>A0A6N2NBS7</accession>
<gene>
    <name evidence="2" type="ORF">SVIM_LOCUS483777</name>
</gene>
<dbReference type="GO" id="GO:0045893">
    <property type="term" value="P:positive regulation of DNA-templated transcription"/>
    <property type="evidence" value="ECO:0007669"/>
    <property type="project" value="TreeGrafter"/>
</dbReference>
<feature type="region of interest" description="Disordered" evidence="1">
    <location>
        <begin position="121"/>
        <end position="151"/>
    </location>
</feature>
<evidence type="ECO:0000256" key="1">
    <source>
        <dbReference type="SAM" id="MobiDB-lite"/>
    </source>
</evidence>
<dbReference type="GO" id="GO:0009416">
    <property type="term" value="P:response to light stimulus"/>
    <property type="evidence" value="ECO:0007669"/>
    <property type="project" value="TreeGrafter"/>
</dbReference>
<dbReference type="AlphaFoldDB" id="A0A6N2NBS7"/>